<organism evidence="1 2">
    <name type="scientific">Bremerella volcania</name>
    <dbReference type="NCBI Taxonomy" id="2527984"/>
    <lineage>
        <taxon>Bacteria</taxon>
        <taxon>Pseudomonadati</taxon>
        <taxon>Planctomycetota</taxon>
        <taxon>Planctomycetia</taxon>
        <taxon>Pirellulales</taxon>
        <taxon>Pirellulaceae</taxon>
        <taxon>Bremerella</taxon>
    </lineage>
</organism>
<name>A0A518C6A6_9BACT</name>
<reference evidence="2" key="1">
    <citation type="submission" date="2019-02" db="EMBL/GenBank/DDBJ databases">
        <title>Deep-cultivation of Planctomycetes and their phenomic and genomic characterization uncovers novel biology.</title>
        <authorList>
            <person name="Wiegand S."/>
            <person name="Jogler M."/>
            <person name="Boedeker C."/>
            <person name="Pinto D."/>
            <person name="Vollmers J."/>
            <person name="Rivas-Marin E."/>
            <person name="Kohn T."/>
            <person name="Peeters S.H."/>
            <person name="Heuer A."/>
            <person name="Rast P."/>
            <person name="Oberbeckmann S."/>
            <person name="Bunk B."/>
            <person name="Jeske O."/>
            <person name="Meyerdierks A."/>
            <person name="Storesund J.E."/>
            <person name="Kallscheuer N."/>
            <person name="Luecker S."/>
            <person name="Lage O.M."/>
            <person name="Pohl T."/>
            <person name="Merkel B.J."/>
            <person name="Hornburger P."/>
            <person name="Mueller R.-W."/>
            <person name="Bruemmer F."/>
            <person name="Labrenz M."/>
            <person name="Spormann A.M."/>
            <person name="Op den Camp H."/>
            <person name="Overmann J."/>
            <person name="Amann R."/>
            <person name="Jetten M.S.M."/>
            <person name="Mascher T."/>
            <person name="Medema M.H."/>
            <person name="Devos D.P."/>
            <person name="Kaster A.-K."/>
            <person name="Ovreas L."/>
            <person name="Rohde M."/>
            <person name="Galperin M.Y."/>
            <person name="Jogler C."/>
        </authorList>
    </citation>
    <scope>NUCLEOTIDE SEQUENCE [LARGE SCALE GENOMIC DNA]</scope>
    <source>
        <strain evidence="2">Pan97</strain>
    </source>
</reference>
<gene>
    <name evidence="1" type="ORF">Pan97_17630</name>
</gene>
<sequence>MIFYAVLVVGGLLQTDFSPSGKLTSPHSHDSGLAEVTEIDAESKTETQLLTLASNWATPTFEVTATFVVSDRPAAIISRQHVVSCLRGPPNA</sequence>
<evidence type="ECO:0000313" key="2">
    <source>
        <dbReference type="Proteomes" id="UP000318626"/>
    </source>
</evidence>
<keyword evidence="2" id="KW-1185">Reference proteome</keyword>
<dbReference type="EMBL" id="CP036289">
    <property type="protein sequence ID" value="QDU74750.1"/>
    <property type="molecule type" value="Genomic_DNA"/>
</dbReference>
<dbReference type="AlphaFoldDB" id="A0A518C6A6"/>
<dbReference type="KEGG" id="bvo:Pan97_17630"/>
<accession>A0A518C6A6</accession>
<evidence type="ECO:0000313" key="1">
    <source>
        <dbReference type="EMBL" id="QDU74750.1"/>
    </source>
</evidence>
<dbReference type="Proteomes" id="UP000318626">
    <property type="component" value="Chromosome"/>
</dbReference>
<protein>
    <submittedName>
        <fullName evidence="1">Uncharacterized protein</fullName>
    </submittedName>
</protein>
<proteinExistence type="predicted"/>